<keyword evidence="3" id="KW-0813">Transport</keyword>
<dbReference type="GO" id="GO:0005886">
    <property type="term" value="C:plasma membrane"/>
    <property type="evidence" value="ECO:0007669"/>
    <property type="project" value="UniProtKB-SubCell"/>
</dbReference>
<feature type="transmembrane region" description="Helical" evidence="8">
    <location>
        <begin position="284"/>
        <end position="305"/>
    </location>
</feature>
<organism evidence="10">
    <name type="scientific">uncultured bacterium contig00023</name>
    <dbReference type="NCBI Taxonomy" id="1181512"/>
    <lineage>
        <taxon>Bacteria</taxon>
        <taxon>environmental samples</taxon>
    </lineage>
</organism>
<dbReference type="Pfam" id="PF00528">
    <property type="entry name" value="BPD_transp_1"/>
    <property type="match status" value="1"/>
</dbReference>
<evidence type="ECO:0000256" key="1">
    <source>
        <dbReference type="ARBA" id="ARBA00004651"/>
    </source>
</evidence>
<evidence type="ECO:0000256" key="8">
    <source>
        <dbReference type="RuleBase" id="RU363043"/>
    </source>
</evidence>
<comment type="subcellular location">
    <subcellularLocation>
        <location evidence="1 8">Cell membrane</location>
        <topology evidence="1 8">Multi-pass membrane protein</topology>
    </subcellularLocation>
</comment>
<dbReference type="InterPro" id="IPR000515">
    <property type="entry name" value="MetI-like"/>
</dbReference>
<dbReference type="AlphaFoldDB" id="A0A806JZG4"/>
<reference evidence="10" key="1">
    <citation type="submission" date="2012-03" db="EMBL/GenBank/DDBJ databases">
        <title>Functional metagenomics reveals considerable lignocellulase gene clusters in the gut microbiome of a wood-feeding higher termite.</title>
        <authorList>
            <person name="Liu N."/>
        </authorList>
    </citation>
    <scope>NUCLEOTIDE SEQUENCE</scope>
</reference>
<keyword evidence="4 8" id="KW-1003">Cell membrane</keyword>
<keyword evidence="5 8" id="KW-0812">Transmembrane</keyword>
<name>A0A806JZG4_9BACT</name>
<feature type="transmembrane region" description="Helical" evidence="8">
    <location>
        <begin position="216"/>
        <end position="237"/>
    </location>
</feature>
<evidence type="ECO:0000259" key="9">
    <source>
        <dbReference type="PROSITE" id="PS50928"/>
    </source>
</evidence>
<dbReference type="InterPro" id="IPR035906">
    <property type="entry name" value="MetI-like_sf"/>
</dbReference>
<evidence type="ECO:0000256" key="3">
    <source>
        <dbReference type="ARBA" id="ARBA00022448"/>
    </source>
</evidence>
<protein>
    <recommendedName>
        <fullName evidence="8">Phosphate transport system permease protein PstA</fullName>
    </recommendedName>
</protein>
<comment type="similarity">
    <text evidence="2 8">Belongs to the binding-protein-dependent transport system permease family. CysTW subfamily.</text>
</comment>
<dbReference type="CDD" id="cd06261">
    <property type="entry name" value="TM_PBP2"/>
    <property type="match status" value="1"/>
</dbReference>
<evidence type="ECO:0000256" key="5">
    <source>
        <dbReference type="ARBA" id="ARBA00022692"/>
    </source>
</evidence>
<keyword evidence="7 8" id="KW-0472">Membrane</keyword>
<feature type="transmembrane region" description="Helical" evidence="8">
    <location>
        <begin position="52"/>
        <end position="76"/>
    </location>
</feature>
<evidence type="ECO:0000313" key="10">
    <source>
        <dbReference type="EMBL" id="AGS52558.1"/>
    </source>
</evidence>
<evidence type="ECO:0000256" key="7">
    <source>
        <dbReference type="ARBA" id="ARBA00023136"/>
    </source>
</evidence>
<dbReference type="PANTHER" id="PTHR43470">
    <property type="entry name" value="PHOSPHATE TRANSPORT SYSTEM PERMEASE PROTEIN PSTA-RELATED"/>
    <property type="match status" value="1"/>
</dbReference>
<dbReference type="EMBL" id="JQ844201">
    <property type="protein sequence ID" value="AGS52558.1"/>
    <property type="molecule type" value="Genomic_DNA"/>
</dbReference>
<dbReference type="PANTHER" id="PTHR43470:SF3">
    <property type="entry name" value="PHOSPHATE TRANSPORT SYSTEM PERMEASE PROTEIN PSTA-RELATED"/>
    <property type="match status" value="1"/>
</dbReference>
<dbReference type="PROSITE" id="PS50928">
    <property type="entry name" value="ABC_TM1"/>
    <property type="match status" value="1"/>
</dbReference>
<keyword evidence="6 8" id="KW-1133">Transmembrane helix</keyword>
<feature type="transmembrane region" description="Helical" evidence="8">
    <location>
        <begin position="167"/>
        <end position="187"/>
    </location>
</feature>
<proteinExistence type="inferred from homology"/>
<feature type="transmembrane region" description="Helical" evidence="8">
    <location>
        <begin position="137"/>
        <end position="161"/>
    </location>
</feature>
<feature type="domain" description="ABC transmembrane type-1" evidence="9">
    <location>
        <begin position="100"/>
        <end position="305"/>
    </location>
</feature>
<sequence>MRFIIFLLNLFREYITQRHKGTEARKRGEVPLEEILKAAVRRNIKKRKILDGILYGLMAAATVTVIISLLFVIVYIFRSQAGFLNFKFLFSAETGILPMIVTTLYVVLVSIAVALPVGIASSIFLNEYSGNSPRVRILRLAIETLAGIPSIIYGLFGLLVFCRLLNFGQSIIAGSLTLSIMILPVIIRTTEESLKSIPDSFREGSLALGATKFQTIVHVVLPSALPGILTSVILAIGRVVGESAPVLLTVGLSKNMPRTIFESGRTLTIHLYYLTNEAVRPEDFGIAFATAAVLVILVLIINAAAKIITNNFRKKLGETL</sequence>
<feature type="transmembrane region" description="Helical" evidence="8">
    <location>
        <begin position="96"/>
        <end position="125"/>
    </location>
</feature>
<evidence type="ECO:0000256" key="2">
    <source>
        <dbReference type="ARBA" id="ARBA00007069"/>
    </source>
</evidence>
<dbReference type="Gene3D" id="1.10.3720.10">
    <property type="entry name" value="MetI-like"/>
    <property type="match status" value="1"/>
</dbReference>
<evidence type="ECO:0000256" key="4">
    <source>
        <dbReference type="ARBA" id="ARBA00022475"/>
    </source>
</evidence>
<dbReference type="NCBIfam" id="TIGR00974">
    <property type="entry name" value="3a0107s02c"/>
    <property type="match status" value="1"/>
</dbReference>
<dbReference type="GO" id="GO:0035435">
    <property type="term" value="P:phosphate ion transmembrane transport"/>
    <property type="evidence" value="ECO:0007669"/>
    <property type="project" value="InterPro"/>
</dbReference>
<evidence type="ECO:0000256" key="6">
    <source>
        <dbReference type="ARBA" id="ARBA00022989"/>
    </source>
</evidence>
<dbReference type="InterPro" id="IPR005672">
    <property type="entry name" value="Phosphate_PstA"/>
</dbReference>
<dbReference type="SUPFAM" id="SSF161098">
    <property type="entry name" value="MetI-like"/>
    <property type="match status" value="1"/>
</dbReference>
<dbReference type="GO" id="GO:0005315">
    <property type="term" value="F:phosphate transmembrane transporter activity"/>
    <property type="evidence" value="ECO:0007669"/>
    <property type="project" value="InterPro"/>
</dbReference>
<accession>A0A806JZG4</accession>